<dbReference type="InterPro" id="IPR027267">
    <property type="entry name" value="AH/BAR_dom_sf"/>
</dbReference>
<dbReference type="Pfam" id="PF00018">
    <property type="entry name" value="SH3_1"/>
    <property type="match status" value="1"/>
</dbReference>
<comment type="caution">
    <text evidence="6">The sequence shown here is derived from an EMBL/GenBank/DDBJ whole genome shotgun (WGS) entry which is preliminary data.</text>
</comment>
<protein>
    <recommendedName>
        <fullName evidence="8">BAR domain-containing protein</fullName>
    </recommendedName>
</protein>
<dbReference type="SMART" id="SM00721">
    <property type="entry name" value="BAR"/>
    <property type="match status" value="1"/>
</dbReference>
<dbReference type="PROSITE" id="PS51021">
    <property type="entry name" value="BAR"/>
    <property type="match status" value="1"/>
</dbReference>
<evidence type="ECO:0000259" key="5">
    <source>
        <dbReference type="PROSITE" id="PS51021"/>
    </source>
</evidence>
<dbReference type="InterPro" id="IPR046982">
    <property type="entry name" value="BIN3/RVS161-like"/>
</dbReference>
<dbReference type="SUPFAM" id="SSF50044">
    <property type="entry name" value="SH3-domain"/>
    <property type="match status" value="1"/>
</dbReference>
<accession>A0A9Q3FFM3</accession>
<name>A0A9Q3FFM3_9BASI</name>
<dbReference type="GO" id="GO:0051666">
    <property type="term" value="P:actin cortical patch localization"/>
    <property type="evidence" value="ECO:0007669"/>
    <property type="project" value="InterPro"/>
</dbReference>
<dbReference type="InterPro" id="IPR001452">
    <property type="entry name" value="SH3_domain"/>
</dbReference>
<keyword evidence="7" id="KW-1185">Reference proteome</keyword>
<evidence type="ECO:0000256" key="1">
    <source>
        <dbReference type="ARBA" id="ARBA00022443"/>
    </source>
</evidence>
<dbReference type="InterPro" id="IPR004148">
    <property type="entry name" value="BAR_dom"/>
</dbReference>
<proteinExistence type="predicted"/>
<evidence type="ECO:0000256" key="2">
    <source>
        <dbReference type="PROSITE-ProRule" id="PRU00192"/>
    </source>
</evidence>
<dbReference type="Proteomes" id="UP000765509">
    <property type="component" value="Unassembled WGS sequence"/>
</dbReference>
<dbReference type="FunFam" id="2.30.30.40:FF:000100">
    <property type="entry name" value="SH3 domain-containing YSC84-like protein 1"/>
    <property type="match status" value="1"/>
</dbReference>
<dbReference type="GO" id="GO:0006897">
    <property type="term" value="P:endocytosis"/>
    <property type="evidence" value="ECO:0007669"/>
    <property type="project" value="InterPro"/>
</dbReference>
<evidence type="ECO:0000313" key="7">
    <source>
        <dbReference type="Proteomes" id="UP000765509"/>
    </source>
</evidence>
<organism evidence="6 7">
    <name type="scientific">Austropuccinia psidii MF-1</name>
    <dbReference type="NCBI Taxonomy" id="1389203"/>
    <lineage>
        <taxon>Eukaryota</taxon>
        <taxon>Fungi</taxon>
        <taxon>Dikarya</taxon>
        <taxon>Basidiomycota</taxon>
        <taxon>Pucciniomycotina</taxon>
        <taxon>Pucciniomycetes</taxon>
        <taxon>Pucciniales</taxon>
        <taxon>Sphaerophragmiaceae</taxon>
        <taxon>Austropuccinia</taxon>
    </lineage>
</organism>
<dbReference type="OrthoDB" id="2159336at2759"/>
<evidence type="ECO:0000313" key="6">
    <source>
        <dbReference type="EMBL" id="MBW0539401.1"/>
    </source>
</evidence>
<dbReference type="GO" id="GO:0008289">
    <property type="term" value="F:lipid binding"/>
    <property type="evidence" value="ECO:0007669"/>
    <property type="project" value="TreeGrafter"/>
</dbReference>
<dbReference type="PANTHER" id="PTHR47174">
    <property type="entry name" value="BRIDGING INTEGRATOR 3"/>
    <property type="match status" value="1"/>
</dbReference>
<dbReference type="EMBL" id="AVOT02044007">
    <property type="protein sequence ID" value="MBW0539401.1"/>
    <property type="molecule type" value="Genomic_DNA"/>
</dbReference>
<dbReference type="GO" id="GO:0043332">
    <property type="term" value="C:mating projection tip"/>
    <property type="evidence" value="ECO:0007669"/>
    <property type="project" value="TreeGrafter"/>
</dbReference>
<dbReference type="Gene3D" id="1.20.1270.60">
    <property type="entry name" value="Arfaptin homology (AH) domain/BAR domain"/>
    <property type="match status" value="1"/>
</dbReference>
<keyword evidence="1 2" id="KW-0728">SH3 domain</keyword>
<reference evidence="6" key="1">
    <citation type="submission" date="2021-03" db="EMBL/GenBank/DDBJ databases">
        <title>Draft genome sequence of rust myrtle Austropuccinia psidii MF-1, a brazilian biotype.</title>
        <authorList>
            <person name="Quecine M.C."/>
            <person name="Pachon D.M.R."/>
            <person name="Bonatelli M.L."/>
            <person name="Correr F.H."/>
            <person name="Franceschini L.M."/>
            <person name="Leite T.F."/>
            <person name="Margarido G.R.A."/>
            <person name="Almeida C.A."/>
            <person name="Ferrarezi J.A."/>
            <person name="Labate C.A."/>
        </authorList>
    </citation>
    <scope>NUCLEOTIDE SEQUENCE</scope>
    <source>
        <strain evidence="6">MF-1</strain>
    </source>
</reference>
<dbReference type="GO" id="GO:0030479">
    <property type="term" value="C:actin cortical patch"/>
    <property type="evidence" value="ECO:0007669"/>
    <property type="project" value="TreeGrafter"/>
</dbReference>
<dbReference type="FunFam" id="1.20.1270.60:FF:000048">
    <property type="entry name" value="BAR adaptor protein RVS167"/>
    <property type="match status" value="1"/>
</dbReference>
<feature type="domain" description="BAR" evidence="5">
    <location>
        <begin position="12"/>
        <end position="247"/>
    </location>
</feature>
<feature type="compositionally biased region" description="Polar residues" evidence="3">
    <location>
        <begin position="366"/>
        <end position="377"/>
    </location>
</feature>
<dbReference type="InterPro" id="IPR036028">
    <property type="entry name" value="SH3-like_dom_sf"/>
</dbReference>
<dbReference type="PANTHER" id="PTHR47174:SF1">
    <property type="entry name" value="REDUCED VIABILITY UPON STARVATION PROTEIN 167"/>
    <property type="match status" value="1"/>
</dbReference>
<dbReference type="Pfam" id="PF03114">
    <property type="entry name" value="BAR"/>
    <property type="match status" value="1"/>
</dbReference>
<dbReference type="SUPFAM" id="SSF103657">
    <property type="entry name" value="BAR/IMD domain-like"/>
    <property type="match status" value="1"/>
</dbReference>
<feature type="domain" description="SH3" evidence="4">
    <location>
        <begin position="408"/>
        <end position="466"/>
    </location>
</feature>
<gene>
    <name evidence="6" type="ORF">O181_079116</name>
</gene>
<evidence type="ECO:0000259" key="4">
    <source>
        <dbReference type="PROSITE" id="PS50002"/>
    </source>
</evidence>
<evidence type="ECO:0000256" key="3">
    <source>
        <dbReference type="SAM" id="MobiDB-lite"/>
    </source>
</evidence>
<dbReference type="AlphaFoldDB" id="A0A9Q3FFM3"/>
<dbReference type="SMART" id="SM00326">
    <property type="entry name" value="SH3"/>
    <property type="match status" value="1"/>
</dbReference>
<dbReference type="Gene3D" id="2.30.30.40">
    <property type="entry name" value="SH3 Domains"/>
    <property type="match status" value="1"/>
</dbReference>
<feature type="compositionally biased region" description="Low complexity" evidence="3">
    <location>
        <begin position="316"/>
        <end position="331"/>
    </location>
</feature>
<evidence type="ECO:0008006" key="8">
    <source>
        <dbReference type="Google" id="ProtNLM"/>
    </source>
</evidence>
<feature type="region of interest" description="Disordered" evidence="3">
    <location>
        <begin position="285"/>
        <end position="377"/>
    </location>
</feature>
<dbReference type="GO" id="GO:0097320">
    <property type="term" value="P:plasma membrane tubulation"/>
    <property type="evidence" value="ECO:0007669"/>
    <property type="project" value="TreeGrafter"/>
</dbReference>
<dbReference type="GO" id="GO:1990528">
    <property type="term" value="C:Rvs161p-Rvs167p complex"/>
    <property type="evidence" value="ECO:0007669"/>
    <property type="project" value="TreeGrafter"/>
</dbReference>
<dbReference type="CDD" id="cd07599">
    <property type="entry name" value="BAR_Rvs167p"/>
    <property type="match status" value="1"/>
</dbReference>
<dbReference type="PRINTS" id="PR00452">
    <property type="entry name" value="SH3DOMAIN"/>
</dbReference>
<sequence length="466" mass="52231">MLKAVKRTPHVITTKVGMSKSSSDSEVDDLKRRFTTVEEESNKLLKDAKAYREAVLKMLTSSFNFGQAYITLLSPMSNEVDLPERYPNASKTIEQMSFYQDLITDLKDTIQPELELIETRIIAPIKEFLEVIKKAKKAITKRDHKLIDFDRHNNSYIKLRDKKEKTLKDEQNIFKVEQDFEAASQEYEYYNNLLKSEIPRFLELTHAFITPLFHSFFYMQLNVLYTTYGKLQQFSEGRFDLNETDIEAIYLERLGNIHERIETLSIIKRPISTAKIIVERRQLAGDMPPSRLSSTSTGYRPPPPLSAKPSVSKMGPPSLSAKPSFSSKPSSSLPPKPNGYRAAPSLTTKPSLAGPASVANPPPPYSTDSASQLSPTTSVATAINARQTIGKAPLAPIKSIQPPSLSSSQTIYVTALYDFAAQAEGDLSFSAGDRIELIKRTESEEDWWTGKLNGVEGIFPGNYVQT</sequence>
<dbReference type="PROSITE" id="PS50002">
    <property type="entry name" value="SH3"/>
    <property type="match status" value="1"/>
</dbReference>
<dbReference type="GO" id="GO:0031097">
    <property type="term" value="C:medial cortex"/>
    <property type="evidence" value="ECO:0007669"/>
    <property type="project" value="TreeGrafter"/>
</dbReference>